<evidence type="ECO:0000313" key="2">
    <source>
        <dbReference type="EMBL" id="KAK0421165.1"/>
    </source>
</evidence>
<sequence>MPGSVKDSEENGAAPAQGKRARISNVFRRCLPCLHPKTADDDEREAQPREGDVPAEPVAEKKLYSEVVAEGL</sequence>
<accession>A0AA39IB38</accession>
<dbReference type="Proteomes" id="UP001175271">
    <property type="component" value="Unassembled WGS sequence"/>
</dbReference>
<evidence type="ECO:0000256" key="1">
    <source>
        <dbReference type="SAM" id="MobiDB-lite"/>
    </source>
</evidence>
<name>A0AA39IB38_9BILA</name>
<evidence type="ECO:0000313" key="3">
    <source>
        <dbReference type="Proteomes" id="UP001175271"/>
    </source>
</evidence>
<feature type="compositionally biased region" description="Basic and acidic residues" evidence="1">
    <location>
        <begin position="45"/>
        <end position="58"/>
    </location>
</feature>
<reference evidence="2" key="1">
    <citation type="submission" date="2023-06" db="EMBL/GenBank/DDBJ databases">
        <title>Genomic analysis of the entomopathogenic nematode Steinernema hermaphroditum.</title>
        <authorList>
            <person name="Schwarz E.M."/>
            <person name="Heppert J.K."/>
            <person name="Baniya A."/>
            <person name="Schwartz H.T."/>
            <person name="Tan C.-H."/>
            <person name="Antoshechkin I."/>
            <person name="Sternberg P.W."/>
            <person name="Goodrich-Blair H."/>
            <person name="Dillman A.R."/>
        </authorList>
    </citation>
    <scope>NUCLEOTIDE SEQUENCE</scope>
    <source>
        <strain evidence="2">PS9179</strain>
        <tissue evidence="2">Whole animal</tissue>
    </source>
</reference>
<dbReference type="EMBL" id="JAUCMV010000002">
    <property type="protein sequence ID" value="KAK0421165.1"/>
    <property type="molecule type" value="Genomic_DNA"/>
</dbReference>
<proteinExistence type="predicted"/>
<gene>
    <name evidence="2" type="ORF">QR680_015091</name>
</gene>
<comment type="caution">
    <text evidence="2">The sequence shown here is derived from an EMBL/GenBank/DDBJ whole genome shotgun (WGS) entry which is preliminary data.</text>
</comment>
<organism evidence="2 3">
    <name type="scientific">Steinernema hermaphroditum</name>
    <dbReference type="NCBI Taxonomy" id="289476"/>
    <lineage>
        <taxon>Eukaryota</taxon>
        <taxon>Metazoa</taxon>
        <taxon>Ecdysozoa</taxon>
        <taxon>Nematoda</taxon>
        <taxon>Chromadorea</taxon>
        <taxon>Rhabditida</taxon>
        <taxon>Tylenchina</taxon>
        <taxon>Panagrolaimomorpha</taxon>
        <taxon>Strongyloidoidea</taxon>
        <taxon>Steinernematidae</taxon>
        <taxon>Steinernema</taxon>
    </lineage>
</organism>
<feature type="region of interest" description="Disordered" evidence="1">
    <location>
        <begin position="1"/>
        <end position="20"/>
    </location>
</feature>
<feature type="region of interest" description="Disordered" evidence="1">
    <location>
        <begin position="35"/>
        <end position="58"/>
    </location>
</feature>
<keyword evidence="3" id="KW-1185">Reference proteome</keyword>
<dbReference type="AlphaFoldDB" id="A0AA39IB38"/>
<protein>
    <submittedName>
        <fullName evidence="2">Uncharacterized protein</fullName>
    </submittedName>
</protein>